<keyword evidence="3" id="KW-1185">Reference proteome</keyword>
<dbReference type="PANTHER" id="PTHR43662:SF3">
    <property type="entry name" value="DOMAIN PROTEIN, PUTATIVE (AFU_ORTHOLOGUE AFUA_6G11970)-RELATED"/>
    <property type="match status" value="1"/>
</dbReference>
<feature type="domain" description="DUF1996" evidence="1">
    <location>
        <begin position="91"/>
        <end position="283"/>
    </location>
</feature>
<reference evidence="2 3" key="1">
    <citation type="submission" date="2022-10" db="EMBL/GenBank/DDBJ databases">
        <title>Draft genome sequence of Streptomyces sp. YSPA8.</title>
        <authorList>
            <person name="Moriuchi R."/>
            <person name="Dohra H."/>
            <person name="Yamamura H."/>
            <person name="Kodani S."/>
        </authorList>
    </citation>
    <scope>NUCLEOTIDE SEQUENCE [LARGE SCALE GENOMIC DNA]</scope>
    <source>
        <strain evidence="2 3">YSPA8</strain>
    </source>
</reference>
<evidence type="ECO:0000259" key="1">
    <source>
        <dbReference type="Pfam" id="PF09362"/>
    </source>
</evidence>
<proteinExistence type="predicted"/>
<dbReference type="Proteomes" id="UP001291653">
    <property type="component" value="Unassembled WGS sequence"/>
</dbReference>
<dbReference type="InterPro" id="IPR018535">
    <property type="entry name" value="DUF1996"/>
</dbReference>
<name>A0ABQ5NWB3_9ACTN</name>
<sequence length="333" mass="35955">MVKRSRPRHIALTPSAPLLVIFCLSLVIGGIVTVRSTGHAATPYAANRIDAADIPRIPHPPRPGADASYGSLTQDCGRNEKGHYNADNMVTSPGLVGGAHHTHEYVGNVSTDARSTDRSLAAAATTCAGGDLSPYYWPVLRRLDRKGADRHAHGGGSDGNTGEILPPASVKIEFLGNPVAKVVPMPRFLRLVTGDPVAATTNDERVRAQWGCTGRPDRAGRHYPRCPAGSGPTRTLEFPSCWNGLHTDSPDHRAHAVFPAPSGLCPPATFPVPRLRVTLAYRLPHGVPYAIDSFPEQKRHPKTDHAFFVNVMPEQRLARIARCVNEGRRCGPR</sequence>
<evidence type="ECO:0000313" key="2">
    <source>
        <dbReference type="EMBL" id="GLF94651.1"/>
    </source>
</evidence>
<protein>
    <submittedName>
        <fullName evidence="2">DUF1996 domain-containing protein</fullName>
    </submittedName>
</protein>
<dbReference type="PANTHER" id="PTHR43662">
    <property type="match status" value="1"/>
</dbReference>
<dbReference type="Pfam" id="PF09362">
    <property type="entry name" value="DUF1996"/>
    <property type="match status" value="1"/>
</dbReference>
<gene>
    <name evidence="2" type="ORF">SYYSPA8_10160</name>
</gene>
<dbReference type="RefSeq" id="WP_323446714.1">
    <property type="nucleotide sequence ID" value="NZ_BSBI01000003.1"/>
</dbReference>
<accession>A0ABQ5NWB3</accession>
<dbReference type="EMBL" id="BSBI01000003">
    <property type="protein sequence ID" value="GLF94651.1"/>
    <property type="molecule type" value="Genomic_DNA"/>
</dbReference>
<comment type="caution">
    <text evidence="2">The sequence shown here is derived from an EMBL/GenBank/DDBJ whole genome shotgun (WGS) entry which is preliminary data.</text>
</comment>
<evidence type="ECO:0000313" key="3">
    <source>
        <dbReference type="Proteomes" id="UP001291653"/>
    </source>
</evidence>
<organism evidence="2 3">
    <name type="scientific">Streptomyces yaizuensis</name>
    <dbReference type="NCBI Taxonomy" id="2989713"/>
    <lineage>
        <taxon>Bacteria</taxon>
        <taxon>Bacillati</taxon>
        <taxon>Actinomycetota</taxon>
        <taxon>Actinomycetes</taxon>
        <taxon>Kitasatosporales</taxon>
        <taxon>Streptomycetaceae</taxon>
        <taxon>Streptomyces</taxon>
    </lineage>
</organism>